<dbReference type="Pfam" id="PF08668">
    <property type="entry name" value="HDOD"/>
    <property type="match status" value="1"/>
</dbReference>
<dbReference type="PANTHER" id="PTHR33525">
    <property type="match status" value="1"/>
</dbReference>
<comment type="caution">
    <text evidence="2">The sequence shown here is derived from an EMBL/GenBank/DDBJ whole genome shotgun (WGS) entry which is preliminary data.</text>
</comment>
<dbReference type="InterPro" id="IPR013976">
    <property type="entry name" value="HDOD"/>
</dbReference>
<dbReference type="AlphaFoldDB" id="A0A0F9TC26"/>
<gene>
    <name evidence="2" type="ORF">LCGC14_0368050</name>
</gene>
<evidence type="ECO:0000259" key="1">
    <source>
        <dbReference type="Pfam" id="PF08668"/>
    </source>
</evidence>
<protein>
    <recommendedName>
        <fullName evidence="1">HDOD domain-containing protein</fullName>
    </recommendedName>
</protein>
<dbReference type="PANTHER" id="PTHR33525:SF3">
    <property type="entry name" value="RIBONUCLEASE Y"/>
    <property type="match status" value="1"/>
</dbReference>
<dbReference type="InterPro" id="IPR052340">
    <property type="entry name" value="RNase_Y/CdgJ"/>
</dbReference>
<dbReference type="Gene3D" id="1.10.3210.10">
    <property type="entry name" value="Hypothetical protein af1432"/>
    <property type="match status" value="1"/>
</dbReference>
<name>A0A0F9TC26_9ZZZZ</name>
<feature type="domain" description="HDOD" evidence="1">
    <location>
        <begin position="8"/>
        <end position="50"/>
    </location>
</feature>
<proteinExistence type="predicted"/>
<organism evidence="2">
    <name type="scientific">marine sediment metagenome</name>
    <dbReference type="NCBI Taxonomy" id="412755"/>
    <lineage>
        <taxon>unclassified sequences</taxon>
        <taxon>metagenomes</taxon>
        <taxon>ecological metagenomes</taxon>
    </lineage>
</organism>
<dbReference type="SUPFAM" id="SSF109604">
    <property type="entry name" value="HD-domain/PDEase-like"/>
    <property type="match status" value="1"/>
</dbReference>
<accession>A0A0F9TC26</accession>
<sequence length="126" mass="14442">MLDQITAETPTCDVEISILNFDHAELGAYVARRWNFPEEIIATIHYHHRPEQYDGPYRDTVCIVSMANFLCTLLDLGSLGVRNLREPSDEVIHSLNFRPDDIPFFKERLSETLSQASLLTDIHPDV</sequence>
<reference evidence="2" key="1">
    <citation type="journal article" date="2015" name="Nature">
        <title>Complex archaea that bridge the gap between prokaryotes and eukaryotes.</title>
        <authorList>
            <person name="Spang A."/>
            <person name="Saw J.H."/>
            <person name="Jorgensen S.L."/>
            <person name="Zaremba-Niedzwiedzka K."/>
            <person name="Martijn J."/>
            <person name="Lind A.E."/>
            <person name="van Eijk R."/>
            <person name="Schleper C."/>
            <person name="Guy L."/>
            <person name="Ettema T.J."/>
        </authorList>
    </citation>
    <scope>NUCLEOTIDE SEQUENCE</scope>
</reference>
<evidence type="ECO:0000313" key="2">
    <source>
        <dbReference type="EMBL" id="KKN76714.1"/>
    </source>
</evidence>
<dbReference type="EMBL" id="LAZR01000291">
    <property type="protein sequence ID" value="KKN76714.1"/>
    <property type="molecule type" value="Genomic_DNA"/>
</dbReference>